<keyword evidence="1" id="KW-0694">RNA-binding</keyword>
<dbReference type="SMART" id="SM00363">
    <property type="entry name" value="S4"/>
    <property type="match status" value="1"/>
</dbReference>
<sequence length="250" mass="28238">MNTNHKLLIARINDLFSLCDKHCEMKCSDFLDGGELAVIEDEFQIPYGYNTLFFGGYENAERKVICVFPEWQESEESEVPISVIRFDVPKFRKLTHRDYLGTLMSLGIDRSKTGDILTDDEGAYVFVMSDIAEYVARNVNKIANAGVNTKIVDMADFIPPKPKTTEKMCVCASLRLDAVVAATLNISRGNTEKLISSGYVKLNHREVLDRSKQVGEGDLLSIRNYGRFILKDIGNNTRKGRLHITVEKFV</sequence>
<dbReference type="Proteomes" id="UP001198242">
    <property type="component" value="Unassembled WGS sequence"/>
</dbReference>
<dbReference type="PROSITE" id="PS50889">
    <property type="entry name" value="S4"/>
    <property type="match status" value="1"/>
</dbReference>
<dbReference type="PANTHER" id="PTHR13633">
    <property type="entry name" value="MITOCHONDRIAL TRANSCRIPTION RESCUE FACTOR 1"/>
    <property type="match status" value="1"/>
</dbReference>
<keyword evidence="4" id="KW-1185">Reference proteome</keyword>
<evidence type="ECO:0000313" key="4">
    <source>
        <dbReference type="Proteomes" id="UP001198242"/>
    </source>
</evidence>
<feature type="domain" description="RNA-binding S4" evidence="2">
    <location>
        <begin position="174"/>
        <end position="234"/>
    </location>
</feature>
<dbReference type="RefSeq" id="WP_022230005.1">
    <property type="nucleotide sequence ID" value="NZ_JAJEQM010000012.1"/>
</dbReference>
<gene>
    <name evidence="3" type="ORF">LKE05_09415</name>
</gene>
<name>A0AAE3DZM4_9FIRM</name>
<evidence type="ECO:0000259" key="2">
    <source>
        <dbReference type="SMART" id="SM00363"/>
    </source>
</evidence>
<dbReference type="SUPFAM" id="SSF55174">
    <property type="entry name" value="Alpha-L RNA-binding motif"/>
    <property type="match status" value="1"/>
</dbReference>
<evidence type="ECO:0000256" key="1">
    <source>
        <dbReference type="PROSITE-ProRule" id="PRU00182"/>
    </source>
</evidence>
<dbReference type="PANTHER" id="PTHR13633:SF3">
    <property type="entry name" value="MITOCHONDRIAL TRANSCRIPTION RESCUE FACTOR 1"/>
    <property type="match status" value="1"/>
</dbReference>
<dbReference type="Pfam" id="PF01479">
    <property type="entry name" value="S4"/>
    <property type="match status" value="1"/>
</dbReference>
<dbReference type="Gene3D" id="3.30.70.330">
    <property type="match status" value="1"/>
</dbReference>
<dbReference type="CDD" id="cd00165">
    <property type="entry name" value="S4"/>
    <property type="match status" value="1"/>
</dbReference>
<proteinExistence type="predicted"/>
<comment type="caution">
    <text evidence="3">The sequence shown here is derived from an EMBL/GenBank/DDBJ whole genome shotgun (WGS) entry which is preliminary data.</text>
</comment>
<dbReference type="InterPro" id="IPR002942">
    <property type="entry name" value="S4_RNA-bd"/>
</dbReference>
<dbReference type="Gene3D" id="3.30.1370.160">
    <property type="match status" value="1"/>
</dbReference>
<dbReference type="Gene3D" id="3.10.290.10">
    <property type="entry name" value="RNA-binding S4 domain"/>
    <property type="match status" value="1"/>
</dbReference>
<organism evidence="3 4">
    <name type="scientific">Hominilimicola fabiformis</name>
    <dbReference type="NCBI Taxonomy" id="2885356"/>
    <lineage>
        <taxon>Bacteria</taxon>
        <taxon>Bacillati</taxon>
        <taxon>Bacillota</taxon>
        <taxon>Clostridia</taxon>
        <taxon>Eubacteriales</taxon>
        <taxon>Oscillospiraceae</taxon>
        <taxon>Hominilimicola</taxon>
    </lineage>
</organism>
<dbReference type="Pfam" id="PF17774">
    <property type="entry name" value="YlmH_RBD"/>
    <property type="match status" value="1"/>
</dbReference>
<dbReference type="InterPro" id="IPR040591">
    <property type="entry name" value="RqcP2_RBD"/>
</dbReference>
<reference evidence="3 4" key="1">
    <citation type="submission" date="2021-10" db="EMBL/GenBank/DDBJ databases">
        <title>Anaerobic single-cell dispensing facilitates the cultivation of human gut bacteria.</title>
        <authorList>
            <person name="Afrizal A."/>
        </authorList>
    </citation>
    <scope>NUCLEOTIDE SEQUENCE [LARGE SCALE GENOMIC DNA]</scope>
    <source>
        <strain evidence="3 4">CLA-AA-H232</strain>
    </source>
</reference>
<dbReference type="AlphaFoldDB" id="A0AAE3DZM4"/>
<accession>A0AAE3DZM4</accession>
<dbReference type="EMBL" id="JAJEQM010000012">
    <property type="protein sequence ID" value="MCC2211004.1"/>
    <property type="molecule type" value="Genomic_DNA"/>
</dbReference>
<dbReference type="GO" id="GO:0003723">
    <property type="term" value="F:RNA binding"/>
    <property type="evidence" value="ECO:0007669"/>
    <property type="project" value="UniProtKB-KW"/>
</dbReference>
<evidence type="ECO:0000313" key="3">
    <source>
        <dbReference type="EMBL" id="MCC2211004.1"/>
    </source>
</evidence>
<dbReference type="InterPro" id="IPR012677">
    <property type="entry name" value="Nucleotide-bd_a/b_plait_sf"/>
</dbReference>
<dbReference type="InterPro" id="IPR036986">
    <property type="entry name" value="S4_RNA-bd_sf"/>
</dbReference>
<protein>
    <submittedName>
        <fullName evidence="3">YlmH/Sll1252 family protein</fullName>
    </submittedName>
</protein>